<dbReference type="PANTHER" id="PTHR43024:SF1">
    <property type="entry name" value="UDP-N-ACETYLMURAMOYL-TRIPEPTIDE--D-ALANYL-D-ALANINE LIGASE"/>
    <property type="match status" value="1"/>
</dbReference>
<dbReference type="SUPFAM" id="SSF53244">
    <property type="entry name" value="MurD-like peptide ligases, peptide-binding domain"/>
    <property type="match status" value="1"/>
</dbReference>
<dbReference type="EC" id="6.3.2.10" evidence="10 11"/>
<dbReference type="InterPro" id="IPR035911">
    <property type="entry name" value="MurE/MurF_N"/>
</dbReference>
<feature type="domain" description="Mur ligase central" evidence="14">
    <location>
        <begin position="98"/>
        <end position="287"/>
    </location>
</feature>
<keyword evidence="2 10" id="KW-0436">Ligase</keyword>
<dbReference type="GO" id="GO:0071555">
    <property type="term" value="P:cell wall organization"/>
    <property type="evidence" value="ECO:0007669"/>
    <property type="project" value="UniProtKB-KW"/>
</dbReference>
<keyword evidence="4 10" id="KW-0547">Nucleotide-binding</keyword>
<dbReference type="GO" id="GO:0009252">
    <property type="term" value="P:peptidoglycan biosynthetic process"/>
    <property type="evidence" value="ECO:0007669"/>
    <property type="project" value="UniProtKB-UniRule"/>
</dbReference>
<keyword evidence="16" id="KW-1185">Reference proteome</keyword>
<dbReference type="Gene3D" id="3.90.190.20">
    <property type="entry name" value="Mur ligase, C-terminal domain"/>
    <property type="match status" value="1"/>
</dbReference>
<dbReference type="Pfam" id="PF01225">
    <property type="entry name" value="Mur_ligase"/>
    <property type="match status" value="1"/>
</dbReference>
<evidence type="ECO:0000256" key="7">
    <source>
        <dbReference type="ARBA" id="ARBA00022984"/>
    </source>
</evidence>
<comment type="catalytic activity">
    <reaction evidence="10 11">
        <text>D-alanyl-D-alanine + UDP-N-acetyl-alpha-D-muramoyl-L-alanyl-gamma-D-glutamyl-meso-2,6-diaminopimelate + ATP = UDP-N-acetyl-alpha-D-muramoyl-L-alanyl-gamma-D-glutamyl-meso-2,6-diaminopimeloyl-D-alanyl-D-alanine + ADP + phosphate + H(+)</text>
        <dbReference type="Rhea" id="RHEA:28374"/>
        <dbReference type="ChEBI" id="CHEBI:15378"/>
        <dbReference type="ChEBI" id="CHEBI:30616"/>
        <dbReference type="ChEBI" id="CHEBI:43474"/>
        <dbReference type="ChEBI" id="CHEBI:57822"/>
        <dbReference type="ChEBI" id="CHEBI:61386"/>
        <dbReference type="ChEBI" id="CHEBI:83905"/>
        <dbReference type="ChEBI" id="CHEBI:456216"/>
        <dbReference type="EC" id="6.3.2.10"/>
    </reaction>
</comment>
<dbReference type="EMBL" id="AEPE02000002">
    <property type="protein sequence ID" value="EFZ38295.1"/>
    <property type="molecule type" value="Genomic_DNA"/>
</dbReference>
<sequence length="436" mass="49006">MMEISKLYELYLKHPQITTDSRICPKDSIFIALRGENFDGNKFAETALEKGCAYAIVDEQKYQKPDDSRYILVDNCLKTYQQLAREHRRRFHIPIIGITGTNGKTTTKELVSAVLGKKYSVLHTDGNFNNDVGVPKTLFRLSEKHQIAVIEMGASHRGDIKTLVEIVEPDYGIITNVGKAHLQGFGSFEGVIRTKGELYDYLRAKQGGNKVFINADNPYLMNISQGLTLIKYGKRDDCELSVKGEVTGCSPFLDFRWYNTQAGHWNEVHTRMIGAYNIDNMLAAACIGLHFGISEADIDEALSKYTPSNNRSQLTVTNDNKLIVDAYNANPTSMHAAIENFKAMHVSPKIAILGDMRELGNASKEEHQRIADELKTADFDNVWLVGEEFYNTKSGFRKFHNIEEVKTALQTNKPKGCYILIKGSNGLHLSQLPELL</sequence>
<dbReference type="GO" id="GO:0051301">
    <property type="term" value="P:cell division"/>
    <property type="evidence" value="ECO:0007669"/>
    <property type="project" value="UniProtKB-KW"/>
</dbReference>
<keyword evidence="7 10" id="KW-0573">Peptidoglycan synthesis</keyword>
<accession>E7RNG4</accession>
<keyword evidence="9 10" id="KW-0961">Cell wall biogenesis/degradation</keyword>
<feature type="domain" description="Mur ligase N-terminal catalytic" evidence="12">
    <location>
        <begin position="17"/>
        <end position="86"/>
    </location>
</feature>
<dbReference type="Gene3D" id="3.40.1390.10">
    <property type="entry name" value="MurE/MurF, N-terminal domain"/>
    <property type="match status" value="1"/>
</dbReference>
<dbReference type="Pfam" id="PF02875">
    <property type="entry name" value="Mur_ligase_C"/>
    <property type="match status" value="1"/>
</dbReference>
<comment type="subcellular location">
    <subcellularLocation>
        <location evidence="10 11">Cytoplasm</location>
    </subcellularLocation>
</comment>
<reference evidence="15" key="1">
    <citation type="submission" date="2011-01" db="EMBL/GenBank/DDBJ databases">
        <authorList>
            <person name="Muzny D."/>
            <person name="Qin X."/>
            <person name="Buhay C."/>
            <person name="Dugan-Rocha S."/>
            <person name="Ding Y."/>
            <person name="Chen G."/>
            <person name="Hawes A."/>
            <person name="Holder M."/>
            <person name="Jhangiani S."/>
            <person name="Johnson A."/>
            <person name="Khan Z."/>
            <person name="Li Z."/>
            <person name="Liu W."/>
            <person name="Liu X."/>
            <person name="Perez L."/>
            <person name="Shen H."/>
            <person name="Wang Q."/>
            <person name="Watt J."/>
            <person name="Xi L."/>
            <person name="Xin Y."/>
            <person name="Zhou J."/>
            <person name="Deng J."/>
            <person name="Jiang H."/>
            <person name="Liu Y."/>
            <person name="Qu J."/>
            <person name="Song X.-Z."/>
            <person name="Zhang L."/>
            <person name="Villasana D."/>
            <person name="Johnson A."/>
            <person name="Liu J."/>
            <person name="Liyanage D."/>
            <person name="Lorensuhewa L."/>
            <person name="Robinson T."/>
            <person name="Song A."/>
            <person name="Song B.-B."/>
            <person name="Dinh H."/>
            <person name="Thornton R."/>
            <person name="Coyle M."/>
            <person name="Francisco L."/>
            <person name="Jackson L."/>
            <person name="Javaid M."/>
            <person name="Korchina V."/>
            <person name="Kovar C."/>
            <person name="Mata R."/>
            <person name="Mathew T."/>
            <person name="Ngo R."/>
            <person name="Nguyen L."/>
            <person name="Nguyen N."/>
            <person name="Okwuonu G."/>
            <person name="Ongeri F."/>
            <person name="Pham C."/>
            <person name="Simmons D."/>
            <person name="Wilczek-Boney K."/>
            <person name="Hale W."/>
            <person name="Jakkamsetti A."/>
            <person name="Pham P."/>
            <person name="Ruth R."/>
            <person name="San Lucas F."/>
            <person name="Warren J."/>
            <person name="Zhang J."/>
            <person name="Zhao Z."/>
            <person name="Zhou C."/>
            <person name="Zhu D."/>
            <person name="Lee S."/>
            <person name="Bess C."/>
            <person name="Blankenburg K."/>
            <person name="Forbes L."/>
            <person name="Fu Q."/>
            <person name="Gubbala S."/>
            <person name="Hirani K."/>
            <person name="Jayaseelan J.C."/>
            <person name="Lara F."/>
            <person name="Munidasa M."/>
            <person name="Palculict T."/>
            <person name="Patil S."/>
            <person name="Pu L.-L."/>
            <person name="Saada N."/>
            <person name="Tang L."/>
            <person name="Weissenberger G."/>
            <person name="Zhu Y."/>
            <person name="Hemphill L."/>
            <person name="Shang Y."/>
            <person name="Youmans B."/>
            <person name="Ayvaz T."/>
            <person name="Ross M."/>
            <person name="Santibanez J."/>
            <person name="Aqrawi P."/>
            <person name="Gross S."/>
            <person name="Joshi V."/>
            <person name="Fowler G."/>
            <person name="Nazareth L."/>
            <person name="Reid J."/>
            <person name="Worley K."/>
            <person name="Petrosino J."/>
            <person name="Highlander S."/>
            <person name="Gibbs R."/>
        </authorList>
    </citation>
    <scope>NUCLEOTIDE SEQUENCE [LARGE SCALE GENOMIC DNA]</scope>
    <source>
        <strain evidence="15">ATCC 33269</strain>
    </source>
</reference>
<evidence type="ECO:0000256" key="2">
    <source>
        <dbReference type="ARBA" id="ARBA00022598"/>
    </source>
</evidence>
<evidence type="ECO:0000313" key="15">
    <source>
        <dbReference type="EMBL" id="EFZ38295.1"/>
    </source>
</evidence>
<gene>
    <name evidence="10 15" type="primary">murF</name>
    <name evidence="15" type="ORF">HMPREF0663_10664</name>
</gene>
<dbReference type="Proteomes" id="UP000005580">
    <property type="component" value="Unassembled WGS sequence"/>
</dbReference>
<keyword evidence="3 10" id="KW-0132">Cell division</keyword>
<dbReference type="Gene3D" id="3.40.1190.10">
    <property type="entry name" value="Mur-like, catalytic domain"/>
    <property type="match status" value="1"/>
</dbReference>
<evidence type="ECO:0000256" key="6">
    <source>
        <dbReference type="ARBA" id="ARBA00022960"/>
    </source>
</evidence>
<comment type="caution">
    <text evidence="15">The sequence shown here is derived from an EMBL/GenBank/DDBJ whole genome shotgun (WGS) entry which is preliminary data.</text>
</comment>
<evidence type="ECO:0000313" key="16">
    <source>
        <dbReference type="Proteomes" id="UP000005580"/>
    </source>
</evidence>
<dbReference type="GO" id="GO:0008360">
    <property type="term" value="P:regulation of cell shape"/>
    <property type="evidence" value="ECO:0007669"/>
    <property type="project" value="UniProtKB-KW"/>
</dbReference>
<dbReference type="HAMAP" id="MF_02019">
    <property type="entry name" value="MurF"/>
    <property type="match status" value="1"/>
</dbReference>
<evidence type="ECO:0000256" key="9">
    <source>
        <dbReference type="ARBA" id="ARBA00023316"/>
    </source>
</evidence>
<protein>
    <recommendedName>
        <fullName evidence="10 11">UDP-N-acetylmuramoyl-tripeptide--D-alanyl-D-alanine ligase</fullName>
        <ecNumber evidence="10 11">6.3.2.10</ecNumber>
    </recommendedName>
    <alternativeName>
        <fullName evidence="10">D-alanyl-D-alanine-adding enzyme</fullName>
    </alternativeName>
</protein>
<comment type="similarity">
    <text evidence="10">Belongs to the MurCDEF family. MurF subfamily.</text>
</comment>
<evidence type="ECO:0000256" key="5">
    <source>
        <dbReference type="ARBA" id="ARBA00022840"/>
    </source>
</evidence>
<proteinExistence type="inferred from homology"/>
<dbReference type="eggNOG" id="COG0770">
    <property type="taxonomic scope" value="Bacteria"/>
</dbReference>
<evidence type="ECO:0000256" key="10">
    <source>
        <dbReference type="HAMAP-Rule" id="MF_02019"/>
    </source>
</evidence>
<dbReference type="SUPFAM" id="SSF53623">
    <property type="entry name" value="MurD-like peptide ligases, catalytic domain"/>
    <property type="match status" value="1"/>
</dbReference>
<keyword evidence="5 10" id="KW-0067">ATP-binding</keyword>
<feature type="domain" description="Mur ligase C-terminal" evidence="13">
    <location>
        <begin position="311"/>
        <end position="424"/>
    </location>
</feature>
<dbReference type="InterPro" id="IPR036615">
    <property type="entry name" value="Mur_ligase_C_dom_sf"/>
</dbReference>
<dbReference type="HOGENOM" id="CLU_031507_4_0_10"/>
<dbReference type="GO" id="GO:0005524">
    <property type="term" value="F:ATP binding"/>
    <property type="evidence" value="ECO:0007669"/>
    <property type="project" value="UniProtKB-UniRule"/>
</dbReference>
<dbReference type="InterPro" id="IPR013221">
    <property type="entry name" value="Mur_ligase_cen"/>
</dbReference>
<dbReference type="GO" id="GO:0008766">
    <property type="term" value="F:UDP-N-acetylmuramoylalanyl-D-glutamyl-2,6-diaminopimelate-D-alanyl-D-alanine ligase activity"/>
    <property type="evidence" value="ECO:0007669"/>
    <property type="project" value="RHEA"/>
</dbReference>
<keyword evidence="6 10" id="KW-0133">Cell shape</keyword>
<evidence type="ECO:0000256" key="8">
    <source>
        <dbReference type="ARBA" id="ARBA00023306"/>
    </source>
</evidence>
<keyword evidence="8 10" id="KW-0131">Cell cycle</keyword>
<keyword evidence="1 10" id="KW-0963">Cytoplasm</keyword>
<dbReference type="InterPro" id="IPR004101">
    <property type="entry name" value="Mur_ligase_C"/>
</dbReference>
<dbReference type="InterPro" id="IPR005863">
    <property type="entry name" value="UDP-N-AcMur_synth"/>
</dbReference>
<evidence type="ECO:0000256" key="4">
    <source>
        <dbReference type="ARBA" id="ARBA00022741"/>
    </source>
</evidence>
<dbReference type="GO" id="GO:0005737">
    <property type="term" value="C:cytoplasm"/>
    <property type="evidence" value="ECO:0007669"/>
    <property type="project" value="UniProtKB-SubCell"/>
</dbReference>
<dbReference type="UniPathway" id="UPA00219"/>
<dbReference type="AlphaFoldDB" id="E7RNG4"/>
<name>E7RNG4_9BACT</name>
<dbReference type="InterPro" id="IPR051046">
    <property type="entry name" value="MurCDEF_CellWall_CoF430Synth"/>
</dbReference>
<evidence type="ECO:0000256" key="1">
    <source>
        <dbReference type="ARBA" id="ARBA00022490"/>
    </source>
</evidence>
<organism evidence="15 16">
    <name type="scientific">Hoylesella oralis ATCC 33269</name>
    <dbReference type="NCBI Taxonomy" id="873533"/>
    <lineage>
        <taxon>Bacteria</taxon>
        <taxon>Pseudomonadati</taxon>
        <taxon>Bacteroidota</taxon>
        <taxon>Bacteroidia</taxon>
        <taxon>Bacteroidales</taxon>
        <taxon>Prevotellaceae</taxon>
        <taxon>Hoylesella</taxon>
    </lineage>
</organism>
<dbReference type="NCBIfam" id="TIGR01143">
    <property type="entry name" value="murF"/>
    <property type="match status" value="1"/>
</dbReference>
<evidence type="ECO:0000259" key="14">
    <source>
        <dbReference type="Pfam" id="PF08245"/>
    </source>
</evidence>
<evidence type="ECO:0000259" key="12">
    <source>
        <dbReference type="Pfam" id="PF01225"/>
    </source>
</evidence>
<dbReference type="PANTHER" id="PTHR43024">
    <property type="entry name" value="UDP-N-ACETYLMURAMOYL-TRIPEPTIDE--D-ALANYL-D-ALANINE LIGASE"/>
    <property type="match status" value="1"/>
</dbReference>
<comment type="pathway">
    <text evidence="10 11">Cell wall biogenesis; peptidoglycan biosynthesis.</text>
</comment>
<feature type="binding site" evidence="10">
    <location>
        <begin position="100"/>
        <end position="106"/>
    </location>
    <ligand>
        <name>ATP</name>
        <dbReference type="ChEBI" id="CHEBI:30616"/>
    </ligand>
</feature>
<dbReference type="GO" id="GO:0047480">
    <property type="term" value="F:UDP-N-acetylmuramoyl-tripeptide-D-alanyl-D-alanine ligase activity"/>
    <property type="evidence" value="ECO:0007669"/>
    <property type="project" value="UniProtKB-UniRule"/>
</dbReference>
<evidence type="ECO:0000256" key="11">
    <source>
        <dbReference type="RuleBase" id="RU004136"/>
    </source>
</evidence>
<evidence type="ECO:0000259" key="13">
    <source>
        <dbReference type="Pfam" id="PF02875"/>
    </source>
</evidence>
<dbReference type="InterPro" id="IPR036565">
    <property type="entry name" value="Mur-like_cat_sf"/>
</dbReference>
<dbReference type="STRING" id="28134.SAMN05444288_0209"/>
<dbReference type="SUPFAM" id="SSF63418">
    <property type="entry name" value="MurE/MurF N-terminal domain"/>
    <property type="match status" value="1"/>
</dbReference>
<comment type="function">
    <text evidence="10 11">Involved in cell wall formation. Catalyzes the final step in the synthesis of UDP-N-acetylmuramoyl-pentapeptide, the precursor of murein.</text>
</comment>
<dbReference type="InterPro" id="IPR000713">
    <property type="entry name" value="Mur_ligase_N"/>
</dbReference>
<evidence type="ECO:0000256" key="3">
    <source>
        <dbReference type="ARBA" id="ARBA00022618"/>
    </source>
</evidence>
<dbReference type="Pfam" id="PF08245">
    <property type="entry name" value="Mur_ligase_M"/>
    <property type="match status" value="1"/>
</dbReference>